<name>A0A6L2K0L7_TANCI</name>
<keyword evidence="1" id="KW-1133">Transmembrane helix</keyword>
<evidence type="ECO:0000256" key="1">
    <source>
        <dbReference type="SAM" id="Phobius"/>
    </source>
</evidence>
<gene>
    <name evidence="2" type="ORF">Tci_014831</name>
</gene>
<proteinExistence type="predicted"/>
<keyword evidence="1" id="KW-0812">Transmembrane</keyword>
<accession>A0A6L2K0L7</accession>
<comment type="caution">
    <text evidence="2">The sequence shown here is derived from an EMBL/GenBank/DDBJ whole genome shotgun (WGS) entry which is preliminary data.</text>
</comment>
<evidence type="ECO:0000313" key="2">
    <source>
        <dbReference type="EMBL" id="GEU42853.1"/>
    </source>
</evidence>
<dbReference type="AlphaFoldDB" id="A0A6L2K0L7"/>
<sequence>MRVSSVWATRFATTNFLAFKFVNDKVAAVAQRRLEDKQPEEKKNTDCLVKEQENKHLGVKAGANITVTGVPGQEGNVAEKKKIKESMKTNLRKLLMYKAWLTRRSPVRGEPVVKGDNGGACGGGAMALLGLCAVVAVVVEVVISGVVVIGLACNKSIFLEPNKRGHTTTAIMCQSLEDNNEDNKDSSWTDWAKGKVAGVFKGDQVKETARHTANHVGDAASDAISEKAIEEEEAAAQEAKKLSEET</sequence>
<keyword evidence="1" id="KW-0472">Membrane</keyword>
<feature type="transmembrane region" description="Helical" evidence="1">
    <location>
        <begin position="126"/>
        <end position="153"/>
    </location>
</feature>
<protein>
    <submittedName>
        <fullName evidence="2">Zinc finger, CCHC-type</fullName>
    </submittedName>
</protein>
<organism evidence="2">
    <name type="scientific">Tanacetum cinerariifolium</name>
    <name type="common">Dalmatian daisy</name>
    <name type="synonym">Chrysanthemum cinerariifolium</name>
    <dbReference type="NCBI Taxonomy" id="118510"/>
    <lineage>
        <taxon>Eukaryota</taxon>
        <taxon>Viridiplantae</taxon>
        <taxon>Streptophyta</taxon>
        <taxon>Embryophyta</taxon>
        <taxon>Tracheophyta</taxon>
        <taxon>Spermatophyta</taxon>
        <taxon>Magnoliopsida</taxon>
        <taxon>eudicotyledons</taxon>
        <taxon>Gunneridae</taxon>
        <taxon>Pentapetalae</taxon>
        <taxon>asterids</taxon>
        <taxon>campanulids</taxon>
        <taxon>Asterales</taxon>
        <taxon>Asteraceae</taxon>
        <taxon>Asteroideae</taxon>
        <taxon>Anthemideae</taxon>
        <taxon>Anthemidinae</taxon>
        <taxon>Tanacetum</taxon>
    </lineage>
</organism>
<dbReference type="EMBL" id="BKCJ010001625">
    <property type="protein sequence ID" value="GEU42853.1"/>
    <property type="molecule type" value="Genomic_DNA"/>
</dbReference>
<reference evidence="2" key="1">
    <citation type="journal article" date="2019" name="Sci. Rep.">
        <title>Draft genome of Tanacetum cinerariifolium, the natural source of mosquito coil.</title>
        <authorList>
            <person name="Yamashiro T."/>
            <person name="Shiraishi A."/>
            <person name="Satake H."/>
            <person name="Nakayama K."/>
        </authorList>
    </citation>
    <scope>NUCLEOTIDE SEQUENCE</scope>
</reference>